<sequence length="478" mass="54745">MYEDWYSAQYHQYNDSFNSEWEIFGIRAQPSSELLGPLERLSAQAVFGWLESGAQATTQSNDGDILRREFHLIFTRHRQHRAYEINPCYLAFNQETFKKILLTLSLPSAYPFMRVNAGASGNFAKYSTFDENGSVSQLSFLIRVPHSPRMNEKAIWSLACSWNAKTGSTAGLFESLSDEDMREVERYFSGKSQQRQHPLFLPTMLLDLLMVFYISHRRKSEHQLFVVESQLGITRGQRKTDAWDWDYELHRDMTKQCNTVYTGLVYLERQLDFASRLGDFILQCLAYADEEKVFPEGQKACLFRISKEMKENVLNNQNFARCQLHQVLCLQKRAQALVSVIYSVVAQKDSRINVAIAKAAKQDSSSMTAIAILGTIFLPAMLVASMFSMSMFDFSSTSGSGSVKVSSNFWMFWAVTIPLTFIVLVSWKIWMKFVGKKSVLEDESKKEEEMVAWKGIPQAHPACNSPFYPKNGYFLLDG</sequence>
<organism evidence="2 3">
    <name type="scientific">Hyaloscypha hepaticicola</name>
    <dbReference type="NCBI Taxonomy" id="2082293"/>
    <lineage>
        <taxon>Eukaryota</taxon>
        <taxon>Fungi</taxon>
        <taxon>Dikarya</taxon>
        <taxon>Ascomycota</taxon>
        <taxon>Pezizomycotina</taxon>
        <taxon>Leotiomycetes</taxon>
        <taxon>Helotiales</taxon>
        <taxon>Hyaloscyphaceae</taxon>
        <taxon>Hyaloscypha</taxon>
    </lineage>
</organism>
<evidence type="ECO:0008006" key="4">
    <source>
        <dbReference type="Google" id="ProtNLM"/>
    </source>
</evidence>
<protein>
    <recommendedName>
        <fullName evidence="4">Cora-domain-containing protein</fullName>
    </recommendedName>
</protein>
<keyword evidence="3" id="KW-1185">Reference proteome</keyword>
<dbReference type="AlphaFoldDB" id="A0A2J6Q9H6"/>
<keyword evidence="1" id="KW-0812">Transmembrane</keyword>
<accession>A0A2J6Q9H6</accession>
<dbReference type="EMBL" id="KZ613476">
    <property type="protein sequence ID" value="PMD22920.1"/>
    <property type="molecule type" value="Genomic_DNA"/>
</dbReference>
<reference evidence="2 3" key="1">
    <citation type="submission" date="2016-05" db="EMBL/GenBank/DDBJ databases">
        <title>A degradative enzymes factory behind the ericoid mycorrhizal symbiosis.</title>
        <authorList>
            <consortium name="DOE Joint Genome Institute"/>
            <person name="Martino E."/>
            <person name="Morin E."/>
            <person name="Grelet G."/>
            <person name="Kuo A."/>
            <person name="Kohler A."/>
            <person name="Daghino S."/>
            <person name="Barry K."/>
            <person name="Choi C."/>
            <person name="Cichocki N."/>
            <person name="Clum A."/>
            <person name="Copeland A."/>
            <person name="Hainaut M."/>
            <person name="Haridas S."/>
            <person name="Labutti K."/>
            <person name="Lindquist E."/>
            <person name="Lipzen A."/>
            <person name="Khouja H.-R."/>
            <person name="Murat C."/>
            <person name="Ohm R."/>
            <person name="Olson A."/>
            <person name="Spatafora J."/>
            <person name="Veneault-Fourrey C."/>
            <person name="Henrissat B."/>
            <person name="Grigoriev I."/>
            <person name="Martin F."/>
            <person name="Perotto S."/>
        </authorList>
    </citation>
    <scope>NUCLEOTIDE SEQUENCE [LARGE SCALE GENOMIC DNA]</scope>
    <source>
        <strain evidence="2 3">UAMH 7357</strain>
    </source>
</reference>
<gene>
    <name evidence="2" type="ORF">NA56DRAFT_702013</name>
</gene>
<evidence type="ECO:0000313" key="2">
    <source>
        <dbReference type="EMBL" id="PMD22920.1"/>
    </source>
</evidence>
<evidence type="ECO:0000256" key="1">
    <source>
        <dbReference type="SAM" id="Phobius"/>
    </source>
</evidence>
<name>A0A2J6Q9H6_9HELO</name>
<dbReference type="Proteomes" id="UP000235672">
    <property type="component" value="Unassembled WGS sequence"/>
</dbReference>
<keyword evidence="1" id="KW-1133">Transmembrane helix</keyword>
<proteinExistence type="predicted"/>
<evidence type="ECO:0000313" key="3">
    <source>
        <dbReference type="Proteomes" id="UP000235672"/>
    </source>
</evidence>
<dbReference type="Gene3D" id="1.20.58.340">
    <property type="entry name" value="Magnesium transport protein CorA, transmembrane region"/>
    <property type="match status" value="1"/>
</dbReference>
<keyword evidence="1" id="KW-0472">Membrane</keyword>
<feature type="transmembrane region" description="Helical" evidence="1">
    <location>
        <begin position="368"/>
        <end position="389"/>
    </location>
</feature>
<feature type="transmembrane region" description="Helical" evidence="1">
    <location>
        <begin position="409"/>
        <end position="430"/>
    </location>
</feature>
<dbReference type="OrthoDB" id="3535622at2759"/>
<dbReference type="STRING" id="1745343.A0A2J6Q9H6"/>